<dbReference type="EMBL" id="CAFBNC010000094">
    <property type="protein sequence ID" value="CAB4946450.1"/>
    <property type="molecule type" value="Genomic_DNA"/>
</dbReference>
<reference evidence="2" key="1">
    <citation type="submission" date="2020-05" db="EMBL/GenBank/DDBJ databases">
        <authorList>
            <person name="Chiriac C."/>
            <person name="Salcher M."/>
            <person name="Ghai R."/>
            <person name="Kavagutti S V."/>
        </authorList>
    </citation>
    <scope>NUCLEOTIDE SEQUENCE</scope>
</reference>
<dbReference type="SUPFAM" id="SSF53474">
    <property type="entry name" value="alpha/beta-Hydrolases"/>
    <property type="match status" value="1"/>
</dbReference>
<name>A0A6J5YAJ0_9ZZZZ</name>
<evidence type="ECO:0000313" key="3">
    <source>
        <dbReference type="EMBL" id="CAB4946450.1"/>
    </source>
</evidence>
<proteinExistence type="predicted"/>
<dbReference type="InterPro" id="IPR029058">
    <property type="entry name" value="AB_hydrolase_fold"/>
</dbReference>
<dbReference type="PRINTS" id="PR00111">
    <property type="entry name" value="ABHYDROLASE"/>
</dbReference>
<gene>
    <name evidence="2" type="ORF">UFOPK1392_00965</name>
    <name evidence="3" type="ORF">UFOPK3733_01613</name>
</gene>
<protein>
    <submittedName>
        <fullName evidence="2">Unannotated protein</fullName>
    </submittedName>
</protein>
<organism evidence="2">
    <name type="scientific">freshwater metagenome</name>
    <dbReference type="NCBI Taxonomy" id="449393"/>
    <lineage>
        <taxon>unclassified sequences</taxon>
        <taxon>metagenomes</taxon>
        <taxon>ecological metagenomes</taxon>
    </lineage>
</organism>
<evidence type="ECO:0000259" key="1">
    <source>
        <dbReference type="Pfam" id="PF00561"/>
    </source>
</evidence>
<dbReference type="PANTHER" id="PTHR43433:SF5">
    <property type="entry name" value="AB HYDROLASE-1 DOMAIN-CONTAINING PROTEIN"/>
    <property type="match status" value="1"/>
</dbReference>
<dbReference type="AlphaFoldDB" id="A0A6J5YAJ0"/>
<evidence type="ECO:0000313" key="2">
    <source>
        <dbReference type="EMBL" id="CAB4323214.1"/>
    </source>
</evidence>
<dbReference type="InterPro" id="IPR000073">
    <property type="entry name" value="AB_hydrolase_1"/>
</dbReference>
<dbReference type="PANTHER" id="PTHR43433">
    <property type="entry name" value="HYDROLASE, ALPHA/BETA FOLD FAMILY PROTEIN"/>
    <property type="match status" value="1"/>
</dbReference>
<dbReference type="Gene3D" id="3.40.50.1820">
    <property type="entry name" value="alpha/beta hydrolase"/>
    <property type="match status" value="1"/>
</dbReference>
<sequence length="264" mass="28299">MPTIDANGITIYYEEFGEGPPLLFFNGSFSTLATSRPLVQVFGAHLHTVAHDQRGLGKTSIPTGPYTMAEYAADGLAVIDAMGWDTCRVVGVSFGGMVAQEFAVTNPDRVERLALLCTSPGGAGGSSYPMHELRAMPIEQRAKVGIEIMDTRFSDEWFAEHPSDLALVSAMGDRPSPAEGSDAARGEFEQANARSHHDVWDRLGAISCPTLVAAGRYDGIASLANSEAIVSRVPNSELRVYEGGHAFFAQDPNAFGEILDFLAE</sequence>
<feature type="domain" description="AB hydrolase-1" evidence="1">
    <location>
        <begin position="20"/>
        <end position="251"/>
    </location>
</feature>
<accession>A0A6J5YAJ0</accession>
<dbReference type="EMBL" id="CAEMXZ010000032">
    <property type="protein sequence ID" value="CAB4323214.1"/>
    <property type="molecule type" value="Genomic_DNA"/>
</dbReference>
<dbReference type="InterPro" id="IPR050471">
    <property type="entry name" value="AB_hydrolase"/>
</dbReference>
<dbReference type="Pfam" id="PF00561">
    <property type="entry name" value="Abhydrolase_1"/>
    <property type="match status" value="1"/>
</dbReference>